<keyword evidence="3" id="KW-1185">Reference proteome</keyword>
<dbReference type="RefSeq" id="WP_081897272.1">
    <property type="nucleotide sequence ID" value="NZ_AP022557.1"/>
</dbReference>
<evidence type="ECO:0000256" key="1">
    <source>
        <dbReference type="SAM" id="Phobius"/>
    </source>
</evidence>
<proteinExistence type="predicted"/>
<dbReference type="Proteomes" id="UP000501421">
    <property type="component" value="Chromosome"/>
</dbReference>
<dbReference type="Pfam" id="PF12841">
    <property type="entry name" value="YvrJ"/>
    <property type="match status" value="1"/>
</dbReference>
<dbReference type="EMBL" id="AP022557">
    <property type="protein sequence ID" value="BBW98443.1"/>
    <property type="molecule type" value="Genomic_DNA"/>
</dbReference>
<sequence length="54" mass="6269">MTACDFPQWVTIIGNFGFPIAITVYLFLRFERKLESLELVIHQLGEVIKETRKG</sequence>
<keyword evidence="1" id="KW-0812">Transmembrane</keyword>
<name>A0A679FQT0_9BACL</name>
<gene>
    <name evidence="2" type="ORF">GsuE55_32760</name>
</gene>
<evidence type="ECO:0000313" key="2">
    <source>
        <dbReference type="EMBL" id="BBW98443.1"/>
    </source>
</evidence>
<protein>
    <recommendedName>
        <fullName evidence="4">YvrJ family protein</fullName>
    </recommendedName>
</protein>
<keyword evidence="1" id="KW-1133">Transmembrane helix</keyword>
<keyword evidence="1" id="KW-0472">Membrane</keyword>
<dbReference type="AlphaFoldDB" id="A0A679FQT0"/>
<dbReference type="InterPro" id="IPR024419">
    <property type="entry name" value="YvrJ"/>
</dbReference>
<evidence type="ECO:0008006" key="4">
    <source>
        <dbReference type="Google" id="ProtNLM"/>
    </source>
</evidence>
<organism evidence="2 3">
    <name type="scientific">Geobacillus subterraneus</name>
    <dbReference type="NCBI Taxonomy" id="129338"/>
    <lineage>
        <taxon>Bacteria</taxon>
        <taxon>Bacillati</taxon>
        <taxon>Bacillota</taxon>
        <taxon>Bacilli</taxon>
        <taxon>Bacillales</taxon>
        <taxon>Anoxybacillaceae</taxon>
        <taxon>Geobacillus</taxon>
    </lineage>
</organism>
<reference evidence="3" key="1">
    <citation type="journal article" date="2020" name="Microbiol. Resour. Announc.">
        <title>Complete Genome Sequence of Geobacillus sp. Strain E55-1, Isolated from Mine Geyser in Japan.</title>
        <authorList>
            <person name="Miyazaki K."/>
            <person name="Hase E."/>
            <person name="Tokito N."/>
        </authorList>
    </citation>
    <scope>NUCLEOTIDE SEQUENCE [LARGE SCALE GENOMIC DNA]</scope>
    <source>
        <strain evidence="3">E55-1</strain>
    </source>
</reference>
<feature type="transmembrane region" description="Helical" evidence="1">
    <location>
        <begin position="6"/>
        <end position="28"/>
    </location>
</feature>
<evidence type="ECO:0000313" key="3">
    <source>
        <dbReference type="Proteomes" id="UP000501421"/>
    </source>
</evidence>
<accession>A0A679FQT0</accession>